<evidence type="ECO:0000256" key="1">
    <source>
        <dbReference type="SAM" id="Phobius"/>
    </source>
</evidence>
<comment type="caution">
    <text evidence="2">The sequence shown here is derived from an EMBL/GenBank/DDBJ whole genome shotgun (WGS) entry which is preliminary data.</text>
</comment>
<evidence type="ECO:0000313" key="3">
    <source>
        <dbReference type="Proteomes" id="UP001530293"/>
    </source>
</evidence>
<proteinExistence type="predicted"/>
<keyword evidence="1" id="KW-0472">Membrane</keyword>
<keyword evidence="3" id="KW-1185">Reference proteome</keyword>
<reference evidence="2 3" key="1">
    <citation type="submission" date="2024-10" db="EMBL/GenBank/DDBJ databases">
        <title>Updated reference genomes for cyclostephanoid diatoms.</title>
        <authorList>
            <person name="Roberts W.R."/>
            <person name="Alverson A.J."/>
        </authorList>
    </citation>
    <scope>NUCLEOTIDE SEQUENCE [LARGE SCALE GENOMIC DNA]</scope>
    <source>
        <strain evidence="2 3">AJA232-27</strain>
    </source>
</reference>
<name>A0ABD3LZL7_9STRA</name>
<gene>
    <name evidence="2" type="ORF">ACHAWU_008000</name>
</gene>
<dbReference type="EMBL" id="JALLBG020000271">
    <property type="protein sequence ID" value="KAL3757195.1"/>
    <property type="molecule type" value="Genomic_DNA"/>
</dbReference>
<dbReference type="Proteomes" id="UP001530293">
    <property type="component" value="Unassembled WGS sequence"/>
</dbReference>
<keyword evidence="1" id="KW-1133">Transmembrane helix</keyword>
<dbReference type="AlphaFoldDB" id="A0ABD3LZL7"/>
<keyword evidence="1" id="KW-0812">Transmembrane</keyword>
<accession>A0ABD3LZL7</accession>
<protein>
    <submittedName>
        <fullName evidence="2">Uncharacterized protein</fullName>
    </submittedName>
</protein>
<feature type="transmembrane region" description="Helical" evidence="1">
    <location>
        <begin position="12"/>
        <end position="30"/>
    </location>
</feature>
<evidence type="ECO:0000313" key="2">
    <source>
        <dbReference type="EMBL" id="KAL3757195.1"/>
    </source>
</evidence>
<organism evidence="2 3">
    <name type="scientific">Discostella pseudostelligera</name>
    <dbReference type="NCBI Taxonomy" id="259834"/>
    <lineage>
        <taxon>Eukaryota</taxon>
        <taxon>Sar</taxon>
        <taxon>Stramenopiles</taxon>
        <taxon>Ochrophyta</taxon>
        <taxon>Bacillariophyta</taxon>
        <taxon>Coscinodiscophyceae</taxon>
        <taxon>Thalassiosirophycidae</taxon>
        <taxon>Stephanodiscales</taxon>
        <taxon>Stephanodiscaceae</taxon>
        <taxon>Discostella</taxon>
    </lineage>
</organism>
<sequence>MSLKAHDTSERWLAWALIGEGFFSSIVLISSTRILNIYGRVINIADQISNVEANTNMIDLFIGGIMEVILATLETTEHLHPQNTIASEFRPLSDLFYWQLEPTLKCV</sequence>